<feature type="non-terminal residue" evidence="2">
    <location>
        <position position="85"/>
    </location>
</feature>
<name>A0A6J4LF07_9ACTN</name>
<evidence type="ECO:0000256" key="1">
    <source>
        <dbReference type="SAM" id="MobiDB-lite"/>
    </source>
</evidence>
<protein>
    <submittedName>
        <fullName evidence="2">Sugar phosphate isomerases/epimerases</fullName>
    </submittedName>
</protein>
<feature type="compositionally biased region" description="Basic and acidic residues" evidence="1">
    <location>
        <begin position="29"/>
        <end position="41"/>
    </location>
</feature>
<feature type="region of interest" description="Disordered" evidence="1">
    <location>
        <begin position="21"/>
        <end position="85"/>
    </location>
</feature>
<dbReference type="AlphaFoldDB" id="A0A6J4LF07"/>
<dbReference type="GO" id="GO:0016853">
    <property type="term" value="F:isomerase activity"/>
    <property type="evidence" value="ECO:0007669"/>
    <property type="project" value="UniProtKB-KW"/>
</dbReference>
<dbReference type="EMBL" id="CADCUF010000086">
    <property type="protein sequence ID" value="CAA9327092.1"/>
    <property type="molecule type" value="Genomic_DNA"/>
</dbReference>
<keyword evidence="2" id="KW-0413">Isomerase</keyword>
<reference evidence="2" key="1">
    <citation type="submission" date="2020-02" db="EMBL/GenBank/DDBJ databases">
        <authorList>
            <person name="Meier V. D."/>
        </authorList>
    </citation>
    <scope>NUCLEOTIDE SEQUENCE</scope>
    <source>
        <strain evidence="2">AVDCRST_MAG24</strain>
    </source>
</reference>
<gene>
    <name evidence="2" type="ORF">AVDCRST_MAG24-623</name>
</gene>
<evidence type="ECO:0000313" key="2">
    <source>
        <dbReference type="EMBL" id="CAA9327092.1"/>
    </source>
</evidence>
<organism evidence="2">
    <name type="scientific">uncultured Nocardioidaceae bacterium</name>
    <dbReference type="NCBI Taxonomy" id="253824"/>
    <lineage>
        <taxon>Bacteria</taxon>
        <taxon>Bacillati</taxon>
        <taxon>Actinomycetota</taxon>
        <taxon>Actinomycetes</taxon>
        <taxon>Propionibacteriales</taxon>
        <taxon>Nocardioidaceae</taxon>
        <taxon>environmental samples</taxon>
    </lineage>
</organism>
<proteinExistence type="predicted"/>
<feature type="non-terminal residue" evidence="2">
    <location>
        <position position="1"/>
    </location>
</feature>
<sequence length="85" mass="8787">EGRAVDLLGLPRAAGHCVLHRGPARLRRGGGDGRPRRDQPGRRGCPAPVGVPRDAGLCGARPDAARDPAGLGDRPLGQARAQRGD</sequence>
<accession>A0A6J4LF07</accession>